<dbReference type="Gene3D" id="1.10.1660.10">
    <property type="match status" value="1"/>
</dbReference>
<comment type="caution">
    <text evidence="1">The sequence shown here is derived from an EMBL/GenBank/DDBJ whole genome shotgun (WGS) entry which is preliminary data.</text>
</comment>
<evidence type="ECO:0000313" key="2">
    <source>
        <dbReference type="Proteomes" id="UP001500729"/>
    </source>
</evidence>
<sequence>MADRLISTGELAKTLGLSRSSIARYAVDGRLTPALITPGGQYRWDLDDVKDQFRKLAQDRRNDQP</sequence>
<protein>
    <recommendedName>
        <fullName evidence="3">Helix-turn-helix domain-containing protein</fullName>
    </recommendedName>
</protein>
<accession>A0ABP3NS16</accession>
<gene>
    <name evidence="1" type="ORF">GCM10009533_53490</name>
</gene>
<name>A0ABP3NS16_SACER</name>
<evidence type="ECO:0000313" key="1">
    <source>
        <dbReference type="EMBL" id="GAA0548081.1"/>
    </source>
</evidence>
<reference evidence="2" key="1">
    <citation type="journal article" date="2019" name="Int. J. Syst. Evol. Microbiol.">
        <title>The Global Catalogue of Microorganisms (GCM) 10K type strain sequencing project: providing services to taxonomists for standard genome sequencing and annotation.</title>
        <authorList>
            <consortium name="The Broad Institute Genomics Platform"/>
            <consortium name="The Broad Institute Genome Sequencing Center for Infectious Disease"/>
            <person name="Wu L."/>
            <person name="Ma J."/>
        </authorList>
    </citation>
    <scope>NUCLEOTIDE SEQUENCE [LARGE SCALE GENOMIC DNA]</scope>
    <source>
        <strain evidence="2">JCM 10303</strain>
    </source>
</reference>
<proteinExistence type="predicted"/>
<dbReference type="EMBL" id="BAAAGS010000045">
    <property type="protein sequence ID" value="GAA0548081.1"/>
    <property type="molecule type" value="Genomic_DNA"/>
</dbReference>
<dbReference type="Proteomes" id="UP001500729">
    <property type="component" value="Unassembled WGS sequence"/>
</dbReference>
<dbReference type="RefSeq" id="WP_231849799.1">
    <property type="nucleotide sequence ID" value="NZ_BAAAGS010000045.1"/>
</dbReference>
<organism evidence="1 2">
    <name type="scientific">Saccharopolyspora erythraea</name>
    <name type="common">Streptomyces erythraeus</name>
    <dbReference type="NCBI Taxonomy" id="1836"/>
    <lineage>
        <taxon>Bacteria</taxon>
        <taxon>Bacillati</taxon>
        <taxon>Actinomycetota</taxon>
        <taxon>Actinomycetes</taxon>
        <taxon>Pseudonocardiales</taxon>
        <taxon>Pseudonocardiaceae</taxon>
        <taxon>Saccharopolyspora</taxon>
    </lineage>
</organism>
<evidence type="ECO:0008006" key="3">
    <source>
        <dbReference type="Google" id="ProtNLM"/>
    </source>
</evidence>
<keyword evidence="2" id="KW-1185">Reference proteome</keyword>
<dbReference type="SUPFAM" id="SSF46955">
    <property type="entry name" value="Putative DNA-binding domain"/>
    <property type="match status" value="1"/>
</dbReference>
<dbReference type="InterPro" id="IPR009061">
    <property type="entry name" value="DNA-bd_dom_put_sf"/>
</dbReference>